<comment type="caution">
    <text evidence="1">The sequence shown here is derived from an EMBL/GenBank/DDBJ whole genome shotgun (WGS) entry which is preliminary data.</text>
</comment>
<dbReference type="EMBL" id="CAJZBQ010000038">
    <property type="protein sequence ID" value="CAG9325268.1"/>
    <property type="molecule type" value="Genomic_DNA"/>
</dbReference>
<organism evidence="1 2">
    <name type="scientific">Blepharisma stoltei</name>
    <dbReference type="NCBI Taxonomy" id="1481888"/>
    <lineage>
        <taxon>Eukaryota</taxon>
        <taxon>Sar</taxon>
        <taxon>Alveolata</taxon>
        <taxon>Ciliophora</taxon>
        <taxon>Postciliodesmatophora</taxon>
        <taxon>Heterotrichea</taxon>
        <taxon>Heterotrichida</taxon>
        <taxon>Blepharismidae</taxon>
        <taxon>Blepharisma</taxon>
    </lineage>
</organism>
<evidence type="ECO:0000313" key="1">
    <source>
        <dbReference type="EMBL" id="CAG9325268.1"/>
    </source>
</evidence>
<accession>A0AAU9JG79</accession>
<dbReference type="AlphaFoldDB" id="A0AAU9JG79"/>
<gene>
    <name evidence="1" type="ORF">BSTOLATCC_MIC38531</name>
</gene>
<protein>
    <recommendedName>
        <fullName evidence="3">Ig-like domain-containing protein</fullName>
    </recommendedName>
</protein>
<evidence type="ECO:0000313" key="2">
    <source>
        <dbReference type="Proteomes" id="UP001162131"/>
    </source>
</evidence>
<sequence>MAASPSPVAVISGPQTVSLGCNNDAVVYSADKSTGNYGASLTYKWSSTPTDLSSQATGFSISIPKSSLSSLTSLSCYKYLYAH</sequence>
<evidence type="ECO:0008006" key="3">
    <source>
        <dbReference type="Google" id="ProtNLM"/>
    </source>
</evidence>
<keyword evidence="2" id="KW-1185">Reference proteome</keyword>
<proteinExistence type="predicted"/>
<reference evidence="1" key="1">
    <citation type="submission" date="2021-09" db="EMBL/GenBank/DDBJ databases">
        <authorList>
            <consortium name="AG Swart"/>
            <person name="Singh M."/>
            <person name="Singh A."/>
            <person name="Seah K."/>
            <person name="Emmerich C."/>
        </authorList>
    </citation>
    <scope>NUCLEOTIDE SEQUENCE</scope>
    <source>
        <strain evidence="1">ATCC30299</strain>
    </source>
</reference>
<dbReference type="Proteomes" id="UP001162131">
    <property type="component" value="Unassembled WGS sequence"/>
</dbReference>
<name>A0AAU9JG79_9CILI</name>